<dbReference type="EMBL" id="CP001720">
    <property type="protein sequence ID" value="ACV63243.1"/>
    <property type="molecule type" value="Genomic_DNA"/>
</dbReference>
<feature type="domain" description="HTH cro/C1-type" evidence="2">
    <location>
        <begin position="10"/>
        <end position="64"/>
    </location>
</feature>
<keyword evidence="1" id="KW-0238">DNA-binding</keyword>
<dbReference type="PANTHER" id="PTHR46558">
    <property type="entry name" value="TRACRIPTIONAL REGULATORY PROTEIN-RELATED-RELATED"/>
    <property type="match status" value="1"/>
</dbReference>
<dbReference type="AlphaFoldDB" id="C8W0I8"/>
<dbReference type="KEGG" id="dae:Dtox_2433"/>
<dbReference type="Gene3D" id="1.10.260.40">
    <property type="entry name" value="lambda repressor-like DNA-binding domains"/>
    <property type="match status" value="1"/>
</dbReference>
<dbReference type="SMART" id="SM00530">
    <property type="entry name" value="HTH_XRE"/>
    <property type="match status" value="1"/>
</dbReference>
<reference evidence="3 4" key="1">
    <citation type="journal article" date="2009" name="Stand. Genomic Sci.">
        <title>Complete genome sequence of Desulfotomaculum acetoxidans type strain (5575).</title>
        <authorList>
            <person name="Spring S."/>
            <person name="Lapidus A."/>
            <person name="Schroder M."/>
            <person name="Gleim D."/>
            <person name="Sims D."/>
            <person name="Meincke L."/>
            <person name="Glavina Del Rio T."/>
            <person name="Tice H."/>
            <person name="Copeland A."/>
            <person name="Cheng J.F."/>
            <person name="Lucas S."/>
            <person name="Chen F."/>
            <person name="Nolan M."/>
            <person name="Bruce D."/>
            <person name="Goodwin L."/>
            <person name="Pitluck S."/>
            <person name="Ivanova N."/>
            <person name="Mavromatis K."/>
            <person name="Mikhailova N."/>
            <person name="Pati A."/>
            <person name="Chen A."/>
            <person name="Palaniappan K."/>
            <person name="Land M."/>
            <person name="Hauser L."/>
            <person name="Chang Y.J."/>
            <person name="Jeffries C.D."/>
            <person name="Chain P."/>
            <person name="Saunders E."/>
            <person name="Brettin T."/>
            <person name="Detter J.C."/>
            <person name="Goker M."/>
            <person name="Bristow J."/>
            <person name="Eisen J.A."/>
            <person name="Markowitz V."/>
            <person name="Hugenholtz P."/>
            <person name="Kyrpides N.C."/>
            <person name="Klenk H.P."/>
            <person name="Han C."/>
        </authorList>
    </citation>
    <scope>NUCLEOTIDE SEQUENCE [LARGE SCALE GENOMIC DNA]</scope>
    <source>
        <strain evidence="4">ATCC 49208 / DSM 771 / VKM B-1644</strain>
    </source>
</reference>
<evidence type="ECO:0000313" key="4">
    <source>
        <dbReference type="Proteomes" id="UP000002217"/>
    </source>
</evidence>
<organism evidence="3 4">
    <name type="scientific">Desulfofarcimen acetoxidans (strain ATCC 49208 / DSM 771 / KCTC 5769 / VKM B-1644 / 5575)</name>
    <name type="common">Desulfotomaculum acetoxidans</name>
    <dbReference type="NCBI Taxonomy" id="485916"/>
    <lineage>
        <taxon>Bacteria</taxon>
        <taxon>Bacillati</taxon>
        <taxon>Bacillota</taxon>
        <taxon>Clostridia</taxon>
        <taxon>Eubacteriales</taxon>
        <taxon>Peptococcaceae</taxon>
        <taxon>Desulfofarcimen</taxon>
    </lineage>
</organism>
<dbReference type="InterPro" id="IPR001387">
    <property type="entry name" value="Cro/C1-type_HTH"/>
</dbReference>
<dbReference type="eggNOG" id="COG1396">
    <property type="taxonomic scope" value="Bacteria"/>
</dbReference>
<dbReference type="STRING" id="485916.Dtox_2433"/>
<dbReference type="OrthoDB" id="1786861at2"/>
<evidence type="ECO:0000313" key="3">
    <source>
        <dbReference type="EMBL" id="ACV63243.1"/>
    </source>
</evidence>
<dbReference type="Proteomes" id="UP000002217">
    <property type="component" value="Chromosome"/>
</dbReference>
<dbReference type="CDD" id="cd00093">
    <property type="entry name" value="HTH_XRE"/>
    <property type="match status" value="1"/>
</dbReference>
<dbReference type="PANTHER" id="PTHR46558:SF14">
    <property type="entry name" value="HTH-TYPE TRANSCRIPTIONAL REGULATOR ANSR"/>
    <property type="match status" value="1"/>
</dbReference>
<sequence>MKISIFAQRLKKERESKGWTQEYLADLLKIKIGTLSGYERSYRQPDLDMVIKIAEHLDCSVDYLLGRTNQRSHFYEDREPTKAELEEILKNSNVMFDGAPLDDIDKEDLIDFVRIAMRTLKVKRQQENKQDK</sequence>
<dbReference type="Pfam" id="PF01381">
    <property type="entry name" value="HTH_3"/>
    <property type="match status" value="1"/>
</dbReference>
<dbReference type="HOGENOM" id="CLU_066192_4_4_9"/>
<evidence type="ECO:0000256" key="1">
    <source>
        <dbReference type="ARBA" id="ARBA00023125"/>
    </source>
</evidence>
<dbReference type="GO" id="GO:0003677">
    <property type="term" value="F:DNA binding"/>
    <property type="evidence" value="ECO:0007669"/>
    <property type="project" value="UniProtKB-KW"/>
</dbReference>
<dbReference type="SUPFAM" id="SSF47413">
    <property type="entry name" value="lambda repressor-like DNA-binding domains"/>
    <property type="match status" value="1"/>
</dbReference>
<protein>
    <submittedName>
        <fullName evidence="3">Transcriptional regulator, XRE family</fullName>
    </submittedName>
</protein>
<keyword evidence="4" id="KW-1185">Reference proteome</keyword>
<dbReference type="PROSITE" id="PS50943">
    <property type="entry name" value="HTH_CROC1"/>
    <property type="match status" value="1"/>
</dbReference>
<dbReference type="RefSeq" id="WP_015757944.1">
    <property type="nucleotide sequence ID" value="NC_013216.1"/>
</dbReference>
<name>C8W0I8_DESAS</name>
<gene>
    <name evidence="3" type="ordered locus">Dtox_2433</name>
</gene>
<dbReference type="InterPro" id="IPR010982">
    <property type="entry name" value="Lambda_DNA-bd_dom_sf"/>
</dbReference>
<proteinExistence type="predicted"/>
<evidence type="ECO:0000259" key="2">
    <source>
        <dbReference type="PROSITE" id="PS50943"/>
    </source>
</evidence>
<accession>C8W0I8</accession>